<feature type="region of interest" description="Disordered" evidence="4">
    <location>
        <begin position="111"/>
        <end position="139"/>
    </location>
</feature>
<dbReference type="AlphaFoldDB" id="A0A8T2KIY2"/>
<keyword evidence="5" id="KW-1133">Transmembrane helix</keyword>
<dbReference type="PANTHER" id="PTHR46490">
    <property type="entry name" value="C-TYPE LECTIN DOMAIN FAMILY 12 MEMBER A-RELATED"/>
    <property type="match status" value="1"/>
</dbReference>
<dbReference type="Gene3D" id="1.20.5.400">
    <property type="match status" value="2"/>
</dbReference>
<dbReference type="Proteomes" id="UP000752171">
    <property type="component" value="Unassembled WGS sequence"/>
</dbReference>
<keyword evidence="5" id="KW-0472">Membrane</keyword>
<dbReference type="PANTHER" id="PTHR46490:SF6">
    <property type="entry name" value="ASIALOGLYCOPROTEIN RECEPTOR 1-LIKE-RELATED"/>
    <property type="match status" value="1"/>
</dbReference>
<feature type="compositionally biased region" description="Polar residues" evidence="4">
    <location>
        <begin position="111"/>
        <end position="136"/>
    </location>
</feature>
<keyword evidence="2" id="KW-1015">Disulfide bond</keyword>
<keyword evidence="5" id="KW-0812">Transmembrane</keyword>
<evidence type="ECO:0000259" key="6">
    <source>
        <dbReference type="PROSITE" id="PS50041"/>
    </source>
</evidence>
<keyword evidence="1" id="KW-0430">Lectin</keyword>
<organism evidence="7 8">
    <name type="scientific">Astyanax mexicanus</name>
    <name type="common">Blind cave fish</name>
    <name type="synonym">Astyanax fasciatus mexicanus</name>
    <dbReference type="NCBI Taxonomy" id="7994"/>
    <lineage>
        <taxon>Eukaryota</taxon>
        <taxon>Metazoa</taxon>
        <taxon>Chordata</taxon>
        <taxon>Craniata</taxon>
        <taxon>Vertebrata</taxon>
        <taxon>Euteleostomi</taxon>
        <taxon>Actinopterygii</taxon>
        <taxon>Neopterygii</taxon>
        <taxon>Teleostei</taxon>
        <taxon>Ostariophysi</taxon>
        <taxon>Characiformes</taxon>
        <taxon>Characoidei</taxon>
        <taxon>Acestrorhamphidae</taxon>
        <taxon>Acestrorhamphinae</taxon>
        <taxon>Astyanax</taxon>
    </lineage>
</organism>
<dbReference type="CDD" id="cd03590">
    <property type="entry name" value="CLECT_DC-SIGN_like"/>
    <property type="match status" value="1"/>
</dbReference>
<reference evidence="7 8" key="1">
    <citation type="submission" date="2021-07" db="EMBL/GenBank/DDBJ databases">
        <authorList>
            <person name="Imarazene B."/>
            <person name="Zahm M."/>
            <person name="Klopp C."/>
            <person name="Cabau C."/>
            <person name="Beille S."/>
            <person name="Jouanno E."/>
            <person name="Castinel A."/>
            <person name="Lluch J."/>
            <person name="Gil L."/>
            <person name="Kuchtly C."/>
            <person name="Lopez Roques C."/>
            <person name="Donnadieu C."/>
            <person name="Parrinello H."/>
            <person name="Journot L."/>
            <person name="Du K."/>
            <person name="Schartl M."/>
            <person name="Retaux S."/>
            <person name="Guiguen Y."/>
        </authorList>
    </citation>
    <scope>NUCLEOTIDE SEQUENCE [LARGE SCALE GENOMIC DNA]</scope>
    <source>
        <strain evidence="7">Pach_M1</strain>
        <tissue evidence="7">Testis</tissue>
    </source>
</reference>
<dbReference type="SMART" id="SM00034">
    <property type="entry name" value="CLECT"/>
    <property type="match status" value="1"/>
</dbReference>
<feature type="transmembrane region" description="Helical" evidence="5">
    <location>
        <begin position="70"/>
        <end position="91"/>
    </location>
</feature>
<evidence type="ECO:0000256" key="4">
    <source>
        <dbReference type="SAM" id="MobiDB-lite"/>
    </source>
</evidence>
<dbReference type="InterPro" id="IPR016187">
    <property type="entry name" value="CTDL_fold"/>
</dbReference>
<dbReference type="InterPro" id="IPR033989">
    <property type="entry name" value="CD209-like_CTLD"/>
</dbReference>
<dbReference type="EMBL" id="JAICCE010000025">
    <property type="protein sequence ID" value="KAG9259780.1"/>
    <property type="molecule type" value="Genomic_DNA"/>
</dbReference>
<comment type="caution">
    <text evidence="7">The sequence shown here is derived from an EMBL/GenBank/DDBJ whole genome shotgun (WGS) entry which is preliminary data.</text>
</comment>
<dbReference type="InterPro" id="IPR016186">
    <property type="entry name" value="C-type_lectin-like/link_sf"/>
</dbReference>
<evidence type="ECO:0000256" key="1">
    <source>
        <dbReference type="ARBA" id="ARBA00022734"/>
    </source>
</evidence>
<evidence type="ECO:0000256" key="2">
    <source>
        <dbReference type="ARBA" id="ARBA00023157"/>
    </source>
</evidence>
<gene>
    <name evidence="7" type="primary">CD207</name>
    <name evidence="7" type="ORF">AMEX_G27327</name>
</gene>
<evidence type="ECO:0000256" key="3">
    <source>
        <dbReference type="ARBA" id="ARBA00023180"/>
    </source>
</evidence>
<protein>
    <submittedName>
        <fullName evidence="7">C-type lectin domain family 4 member M-like</fullName>
    </submittedName>
</protein>
<name>A0A8T2KIY2_ASTMX</name>
<dbReference type="Pfam" id="PF00059">
    <property type="entry name" value="Lectin_C"/>
    <property type="match status" value="1"/>
</dbReference>
<dbReference type="Gene3D" id="3.10.100.10">
    <property type="entry name" value="Mannose-Binding Protein A, subunit A"/>
    <property type="match status" value="1"/>
</dbReference>
<dbReference type="InterPro" id="IPR052309">
    <property type="entry name" value="C-type_Lectin_Domain_Fam1"/>
</dbReference>
<proteinExistence type="predicted"/>
<dbReference type="GO" id="GO:0030246">
    <property type="term" value="F:carbohydrate binding"/>
    <property type="evidence" value="ECO:0007669"/>
    <property type="project" value="UniProtKB-KW"/>
</dbReference>
<evidence type="ECO:0000313" key="7">
    <source>
        <dbReference type="EMBL" id="KAG9259780.1"/>
    </source>
</evidence>
<dbReference type="SUPFAM" id="SSF56436">
    <property type="entry name" value="C-type lectin-like"/>
    <property type="match status" value="1"/>
</dbReference>
<feature type="domain" description="C-type lectin" evidence="6">
    <location>
        <begin position="172"/>
        <end position="290"/>
    </location>
</feature>
<accession>A0A8T2KIY2</accession>
<dbReference type="OrthoDB" id="8950604at2759"/>
<dbReference type="InterPro" id="IPR001304">
    <property type="entry name" value="C-type_lectin-like"/>
</dbReference>
<sequence>MLRKRTEPGMDEDIYANTGNVLELKSTASDDGKDSYEEIYMNEDVPETRTTRSHKGTTGKGSTGSRCYRLAAVFLGLLCVLLLTAIILLWFKFTVEIDQLQTSNSNLTAERDQLQTSNSNLTAERDQLQTSNSNLTAERDQLQTRNTNLTAERDESKKVLSELMKLGRLKHFKSSIYYISTEKKSWSDSWADCKERETDLLIINNREEQEFFNKELGRTEAWIGLTDSKTEGVWKWVDDSPLTIQFWWTGEPNNYGENEDCAITSFLKAKSNLSVWADYPCDHPVVGICERALN</sequence>
<keyword evidence="3" id="KW-0325">Glycoprotein</keyword>
<evidence type="ECO:0000256" key="5">
    <source>
        <dbReference type="SAM" id="Phobius"/>
    </source>
</evidence>
<dbReference type="PROSITE" id="PS50041">
    <property type="entry name" value="C_TYPE_LECTIN_2"/>
    <property type="match status" value="1"/>
</dbReference>
<evidence type="ECO:0000313" key="8">
    <source>
        <dbReference type="Proteomes" id="UP000752171"/>
    </source>
</evidence>